<dbReference type="EMBL" id="JAENMS010000002">
    <property type="protein sequence ID" value="MBL5933777.1"/>
    <property type="molecule type" value="Genomic_DNA"/>
</dbReference>
<organism evidence="11 12">
    <name type="scientific">Lelliottia amnigena</name>
    <name type="common">Enterobacter amnigenus</name>
    <dbReference type="NCBI Taxonomy" id="61646"/>
    <lineage>
        <taxon>Bacteria</taxon>
        <taxon>Pseudomonadati</taxon>
        <taxon>Pseudomonadota</taxon>
        <taxon>Gammaproteobacteria</taxon>
        <taxon>Enterobacterales</taxon>
        <taxon>Enterobacteriaceae</taxon>
        <taxon>Lelliottia</taxon>
    </lineage>
</organism>
<dbReference type="InterPro" id="IPR016147">
    <property type="entry name" value="Pili_assmbl_chaperone_N"/>
</dbReference>
<comment type="caution">
    <text evidence="11">The sequence shown here is derived from an EMBL/GenBank/DDBJ whole genome shotgun (WGS) entry which is preliminary data.</text>
</comment>
<dbReference type="InterPro" id="IPR001829">
    <property type="entry name" value="Pili_assmbl_chaperone_bac"/>
</dbReference>
<dbReference type="SUPFAM" id="SSF49354">
    <property type="entry name" value="PapD-like"/>
    <property type="match status" value="1"/>
</dbReference>
<evidence type="ECO:0000256" key="3">
    <source>
        <dbReference type="ARBA" id="ARBA00022558"/>
    </source>
</evidence>
<evidence type="ECO:0000256" key="8">
    <source>
        <dbReference type="SAM" id="SignalP"/>
    </source>
</evidence>
<evidence type="ECO:0000259" key="10">
    <source>
        <dbReference type="Pfam" id="PF02753"/>
    </source>
</evidence>
<dbReference type="Pfam" id="PF02753">
    <property type="entry name" value="PapD_C"/>
    <property type="match status" value="1"/>
</dbReference>
<dbReference type="InterPro" id="IPR008962">
    <property type="entry name" value="PapD-like_sf"/>
</dbReference>
<protein>
    <submittedName>
        <fullName evidence="11">Molecular chaperone</fullName>
    </submittedName>
</protein>
<dbReference type="InterPro" id="IPR016148">
    <property type="entry name" value="Pili_assmbl_chaperone_C"/>
</dbReference>
<evidence type="ECO:0000256" key="2">
    <source>
        <dbReference type="ARBA" id="ARBA00007399"/>
    </source>
</evidence>
<proteinExistence type="inferred from homology"/>
<dbReference type="Gene3D" id="2.60.40.10">
    <property type="entry name" value="Immunoglobulins"/>
    <property type="match status" value="2"/>
</dbReference>
<keyword evidence="3" id="KW-1029">Fimbrium biogenesis</keyword>
<dbReference type="GO" id="GO:0071555">
    <property type="term" value="P:cell wall organization"/>
    <property type="evidence" value="ECO:0007669"/>
    <property type="project" value="InterPro"/>
</dbReference>
<feature type="signal peptide" evidence="8">
    <location>
        <begin position="1"/>
        <end position="21"/>
    </location>
</feature>
<feature type="domain" description="Pili assembly chaperone C-terminal" evidence="10">
    <location>
        <begin position="160"/>
        <end position="216"/>
    </location>
</feature>
<evidence type="ECO:0000256" key="5">
    <source>
        <dbReference type="ARBA" id="ARBA00022764"/>
    </source>
</evidence>
<dbReference type="AlphaFoldDB" id="A0AAP2AC10"/>
<feature type="domain" description="Pili assembly chaperone N-terminal" evidence="9">
    <location>
        <begin position="22"/>
        <end position="137"/>
    </location>
</feature>
<evidence type="ECO:0000313" key="12">
    <source>
        <dbReference type="Proteomes" id="UP000653275"/>
    </source>
</evidence>
<name>A0AAP2AC10_LELAM</name>
<evidence type="ECO:0000256" key="4">
    <source>
        <dbReference type="ARBA" id="ARBA00022729"/>
    </source>
</evidence>
<evidence type="ECO:0000313" key="11">
    <source>
        <dbReference type="EMBL" id="MBL5933777.1"/>
    </source>
</evidence>
<dbReference type="InterPro" id="IPR013783">
    <property type="entry name" value="Ig-like_fold"/>
</dbReference>
<dbReference type="GO" id="GO:0030288">
    <property type="term" value="C:outer membrane-bounded periplasmic space"/>
    <property type="evidence" value="ECO:0007669"/>
    <property type="project" value="InterPro"/>
</dbReference>
<reference evidence="11" key="1">
    <citation type="submission" date="2020-12" db="EMBL/GenBank/DDBJ databases">
        <title>Draft genome sequence of Enterobacter spp., Lelliottia spp. and Serratia spp. isolated from drinking water reservoirs and lakes.</title>
        <authorList>
            <person name="Reitter C."/>
            <person name="Neuhaus K."/>
            <person name="Huegler M."/>
        </authorList>
    </citation>
    <scope>NUCLEOTIDE SEQUENCE</scope>
    <source>
        <strain evidence="11">TZW15</strain>
    </source>
</reference>
<dbReference type="PRINTS" id="PR00969">
    <property type="entry name" value="CHAPERONPILI"/>
</dbReference>
<comment type="similarity">
    <text evidence="2">Belongs to the periplasmic pilus chaperone family.</text>
</comment>
<dbReference type="RefSeq" id="WP_131486574.1">
    <property type="nucleotide sequence ID" value="NZ_JAENMR010000002.1"/>
</dbReference>
<dbReference type="FunFam" id="2.60.40.10:FF:000458">
    <property type="entry name" value="Molecular chaperone FimC"/>
    <property type="match status" value="1"/>
</dbReference>
<feature type="chain" id="PRO_5042901619" evidence="8">
    <location>
        <begin position="22"/>
        <end position="224"/>
    </location>
</feature>
<keyword evidence="6" id="KW-0143">Chaperone</keyword>
<dbReference type="InterPro" id="IPR036316">
    <property type="entry name" value="Pili_assmbl_chap_C_dom_sf"/>
</dbReference>
<evidence type="ECO:0000256" key="7">
    <source>
        <dbReference type="ARBA" id="ARBA00023319"/>
    </source>
</evidence>
<keyword evidence="5" id="KW-0574">Periplasm</keyword>
<dbReference type="PANTHER" id="PTHR30251:SF9">
    <property type="entry name" value="CHAPERONE PROTEIN CAF1M"/>
    <property type="match status" value="1"/>
</dbReference>
<dbReference type="SUPFAM" id="SSF49584">
    <property type="entry name" value="Periplasmic chaperone C-domain"/>
    <property type="match status" value="1"/>
</dbReference>
<accession>A0AAP2AC10</accession>
<evidence type="ECO:0000256" key="6">
    <source>
        <dbReference type="ARBA" id="ARBA00023186"/>
    </source>
</evidence>
<dbReference type="PANTHER" id="PTHR30251">
    <property type="entry name" value="PILUS ASSEMBLY CHAPERONE"/>
    <property type="match status" value="1"/>
</dbReference>
<sequence>MNKFALLFCSVLTCASTMAHAGVSIGGTRVIYNEGKKEVALNVTNSGEESYLIQSWVEDPTSAVKKAPFIITPPLFRLDGNQDNILRIVRTGGQLPADTEKLYWLSIKTIPYAAKKDNTLQLAIKTKIKLIFRPDSLSEHTPEDVTEKLTWAIHGNQLTVNNPTNYYMNFNFILINGIKVENPTYASPHASQTYSLPRGSSAGRIEWALISDFGGAGKTHSSKV</sequence>
<comment type="subcellular location">
    <subcellularLocation>
        <location evidence="1">Periplasm</location>
    </subcellularLocation>
</comment>
<dbReference type="Pfam" id="PF00345">
    <property type="entry name" value="PapD_N"/>
    <property type="match status" value="1"/>
</dbReference>
<keyword evidence="7" id="KW-0393">Immunoglobulin domain</keyword>
<evidence type="ECO:0000259" key="9">
    <source>
        <dbReference type="Pfam" id="PF00345"/>
    </source>
</evidence>
<keyword evidence="4 8" id="KW-0732">Signal</keyword>
<gene>
    <name evidence="11" type="ORF">I7V27_04765</name>
</gene>
<dbReference type="InterPro" id="IPR050643">
    <property type="entry name" value="Periplasmic_pilus_chap"/>
</dbReference>
<evidence type="ECO:0000256" key="1">
    <source>
        <dbReference type="ARBA" id="ARBA00004418"/>
    </source>
</evidence>
<dbReference type="Proteomes" id="UP000653275">
    <property type="component" value="Unassembled WGS sequence"/>
</dbReference>